<name>A0A1S3IQN9_LINAN</name>
<gene>
    <name evidence="2" type="primary">LOC106166006</name>
</gene>
<proteinExistence type="predicted"/>
<dbReference type="RefSeq" id="XP_013399859.1">
    <property type="nucleotide sequence ID" value="XM_013544405.1"/>
</dbReference>
<sequence>MNNDKEHGTCDAPEEDHEEADRVADECGYRFVIWPGVVSADPEGGDHVVLDSDGEPYWYHIEFLGNPHSHGWVLSRGVELYGHVDRISGTAGTCHVQGPKRKKRCKGLKLTYQPRPVSRNKYMKHDVQDAVVEADQLVKHSLQERLRLCQFVDKPKAQEKTTSG</sequence>
<reference evidence="2" key="1">
    <citation type="submission" date="2025-08" db="UniProtKB">
        <authorList>
            <consortium name="RefSeq"/>
        </authorList>
    </citation>
    <scope>IDENTIFICATION</scope>
    <source>
        <tissue evidence="2">Gonads</tissue>
    </source>
</reference>
<dbReference type="GeneID" id="106166006"/>
<organism evidence="1 2">
    <name type="scientific">Lingula anatina</name>
    <name type="common">Brachiopod</name>
    <name type="synonym">Lingula unguis</name>
    <dbReference type="NCBI Taxonomy" id="7574"/>
    <lineage>
        <taxon>Eukaryota</taxon>
        <taxon>Metazoa</taxon>
        <taxon>Spiralia</taxon>
        <taxon>Lophotrochozoa</taxon>
        <taxon>Brachiopoda</taxon>
        <taxon>Linguliformea</taxon>
        <taxon>Lingulata</taxon>
        <taxon>Lingulida</taxon>
        <taxon>Linguloidea</taxon>
        <taxon>Lingulidae</taxon>
        <taxon>Lingula</taxon>
    </lineage>
</organism>
<dbReference type="Proteomes" id="UP000085678">
    <property type="component" value="Unplaced"/>
</dbReference>
<dbReference type="OrthoDB" id="757982at2759"/>
<dbReference type="Gene3D" id="2.30.30.140">
    <property type="match status" value="1"/>
</dbReference>
<evidence type="ECO:0000313" key="1">
    <source>
        <dbReference type="Proteomes" id="UP000085678"/>
    </source>
</evidence>
<dbReference type="InParanoid" id="A0A1S3IQN9"/>
<keyword evidence="1" id="KW-1185">Reference proteome</keyword>
<dbReference type="KEGG" id="lak:106166006"/>
<protein>
    <submittedName>
        <fullName evidence="2">Zinc finger CW-type PWWP domain protein 2-like</fullName>
    </submittedName>
</protein>
<accession>A0A1S3IQN9</accession>
<dbReference type="InterPro" id="IPR042778">
    <property type="entry name" value="ZCWPW1/ZCWPW2"/>
</dbReference>
<dbReference type="STRING" id="7574.A0A1S3IQN9"/>
<evidence type="ECO:0000313" key="2">
    <source>
        <dbReference type="RefSeq" id="XP_013399859.1"/>
    </source>
</evidence>
<dbReference type="PANTHER" id="PTHR15999:SF6">
    <property type="entry name" value="ZINC FINGER CW-TYPE PWWP DOMAIN PROTEIN 2"/>
    <property type="match status" value="1"/>
</dbReference>
<dbReference type="AlphaFoldDB" id="A0A1S3IQN9"/>
<dbReference type="GO" id="GO:0005634">
    <property type="term" value="C:nucleus"/>
    <property type="evidence" value="ECO:0007669"/>
    <property type="project" value="TreeGrafter"/>
</dbReference>
<dbReference type="SUPFAM" id="SSF63748">
    <property type="entry name" value="Tudor/PWWP/MBT"/>
    <property type="match status" value="1"/>
</dbReference>
<dbReference type="PANTHER" id="PTHR15999">
    <property type="entry name" value="ZINC FINGER CW-TYPE PWWP DOMAIN PROTEIN 1"/>
    <property type="match status" value="1"/>
</dbReference>